<sequence>MKIKVLFILPSLRAGGAERVMSFISQSINKDTFSPTLLIIENESESVYEIEGIPCVYLSKKRTLNAFGAIFSFLKKEKPDVVLSTLAHVNTMMAIQSIWFRKIKFIGREANVLSVLGKIQKNNSLLHKVFSAKRFYNLLDILICQSEDMKKDMITNYNLKPENITVINNPISDKFNLKEKNNIDEIPNFITVGALEKRKGHERILESLSMLDFNFRYTIIGKGSEKENIELKAAKLGLSNKIKFIPFSNDINTHLHKSNLFLLGSFVEGFPNALIEAIATGTKAIVFNCPGGINEILEPGINGYIAESNEEYSRYIKKALNENSDPKAIAKGVRERYDRDKILKLYENLFLKLNEK</sequence>
<name>A0A1G7K1V4_9FLAO</name>
<gene>
    <name evidence="3" type="ORF">SAMN04487992_11149</name>
</gene>
<dbReference type="SUPFAM" id="SSF53756">
    <property type="entry name" value="UDP-Glycosyltransferase/glycogen phosphorylase"/>
    <property type="match status" value="1"/>
</dbReference>
<evidence type="ECO:0000313" key="3">
    <source>
        <dbReference type="EMBL" id="SDF31238.1"/>
    </source>
</evidence>
<feature type="domain" description="Glycosyl transferase family 1" evidence="1">
    <location>
        <begin position="174"/>
        <end position="335"/>
    </location>
</feature>
<dbReference type="Gene3D" id="3.40.50.2000">
    <property type="entry name" value="Glycogen Phosphorylase B"/>
    <property type="match status" value="2"/>
</dbReference>
<keyword evidence="3" id="KW-0808">Transferase</keyword>
<accession>A0A1G7K1V4</accession>
<proteinExistence type="predicted"/>
<evidence type="ECO:0000259" key="2">
    <source>
        <dbReference type="Pfam" id="PF13439"/>
    </source>
</evidence>
<dbReference type="eggNOG" id="COG0438">
    <property type="taxonomic scope" value="Bacteria"/>
</dbReference>
<keyword evidence="4" id="KW-1185">Reference proteome</keyword>
<dbReference type="GO" id="GO:0016757">
    <property type="term" value="F:glycosyltransferase activity"/>
    <property type="evidence" value="ECO:0007669"/>
    <property type="project" value="InterPro"/>
</dbReference>
<dbReference type="Pfam" id="PF13439">
    <property type="entry name" value="Glyco_transf_4"/>
    <property type="match status" value="1"/>
</dbReference>
<protein>
    <submittedName>
        <fullName evidence="3">Glycosyltransferase involved in cell wall bisynthesis</fullName>
    </submittedName>
</protein>
<feature type="domain" description="Glycosyltransferase subfamily 4-like N-terminal" evidence="2">
    <location>
        <begin position="15"/>
        <end position="172"/>
    </location>
</feature>
<dbReference type="Pfam" id="PF00534">
    <property type="entry name" value="Glycos_transf_1"/>
    <property type="match status" value="1"/>
</dbReference>
<dbReference type="InterPro" id="IPR001296">
    <property type="entry name" value="Glyco_trans_1"/>
</dbReference>
<dbReference type="EMBL" id="FNBD01000011">
    <property type="protein sequence ID" value="SDF31238.1"/>
    <property type="molecule type" value="Genomic_DNA"/>
</dbReference>
<dbReference type="PANTHER" id="PTHR12526">
    <property type="entry name" value="GLYCOSYLTRANSFERASE"/>
    <property type="match status" value="1"/>
</dbReference>
<dbReference type="AlphaFoldDB" id="A0A1G7K1V4"/>
<dbReference type="CDD" id="cd03811">
    <property type="entry name" value="GT4_GT28_WabH-like"/>
    <property type="match status" value="1"/>
</dbReference>
<dbReference type="InterPro" id="IPR028098">
    <property type="entry name" value="Glyco_trans_4-like_N"/>
</dbReference>
<dbReference type="RefSeq" id="WP_083332280.1">
    <property type="nucleotide sequence ID" value="NZ_FNBD01000011.1"/>
</dbReference>
<evidence type="ECO:0000259" key="1">
    <source>
        <dbReference type="Pfam" id="PF00534"/>
    </source>
</evidence>
<dbReference type="Proteomes" id="UP000182114">
    <property type="component" value="Unassembled WGS sequence"/>
</dbReference>
<organism evidence="3 4">
    <name type="scientific">Cellulophaga baltica</name>
    <dbReference type="NCBI Taxonomy" id="76594"/>
    <lineage>
        <taxon>Bacteria</taxon>
        <taxon>Pseudomonadati</taxon>
        <taxon>Bacteroidota</taxon>
        <taxon>Flavobacteriia</taxon>
        <taxon>Flavobacteriales</taxon>
        <taxon>Flavobacteriaceae</taxon>
        <taxon>Cellulophaga</taxon>
    </lineage>
</organism>
<reference evidence="4" key="1">
    <citation type="submission" date="2016-10" db="EMBL/GenBank/DDBJ databases">
        <authorList>
            <person name="Varghese N."/>
            <person name="Submissions S."/>
        </authorList>
    </citation>
    <scope>NUCLEOTIDE SEQUENCE [LARGE SCALE GENOMIC DNA]</scope>
    <source>
        <strain evidence="4">DSM 24729</strain>
    </source>
</reference>
<evidence type="ECO:0000313" key="4">
    <source>
        <dbReference type="Proteomes" id="UP000182114"/>
    </source>
</evidence>